<evidence type="ECO:0000313" key="4">
    <source>
        <dbReference type="Proteomes" id="UP001150266"/>
    </source>
</evidence>
<evidence type="ECO:0000259" key="2">
    <source>
        <dbReference type="Pfam" id="PF17667"/>
    </source>
</evidence>
<dbReference type="EMBL" id="JAOTPV010000007">
    <property type="protein sequence ID" value="KAJ4480117.1"/>
    <property type="molecule type" value="Genomic_DNA"/>
</dbReference>
<reference evidence="3" key="1">
    <citation type="submission" date="2022-08" db="EMBL/GenBank/DDBJ databases">
        <title>A Global Phylogenomic Analysis of the Shiitake Genus Lentinula.</title>
        <authorList>
            <consortium name="DOE Joint Genome Institute"/>
            <person name="Sierra-Patev S."/>
            <person name="Min B."/>
            <person name="Naranjo-Ortiz M."/>
            <person name="Looney B."/>
            <person name="Konkel Z."/>
            <person name="Slot J.C."/>
            <person name="Sakamoto Y."/>
            <person name="Steenwyk J.L."/>
            <person name="Rokas A."/>
            <person name="Carro J."/>
            <person name="Camarero S."/>
            <person name="Ferreira P."/>
            <person name="Molpeceres G."/>
            <person name="Ruiz-Duenas F.J."/>
            <person name="Serrano A."/>
            <person name="Henrissat B."/>
            <person name="Drula E."/>
            <person name="Hughes K.W."/>
            <person name="Mata J.L."/>
            <person name="Ishikawa N.K."/>
            <person name="Vargas-Isla R."/>
            <person name="Ushijima S."/>
            <person name="Smith C.A."/>
            <person name="Ahrendt S."/>
            <person name="Andreopoulos W."/>
            <person name="He G."/>
            <person name="Labutti K."/>
            <person name="Lipzen A."/>
            <person name="Ng V."/>
            <person name="Riley R."/>
            <person name="Sandor L."/>
            <person name="Barry K."/>
            <person name="Martinez A.T."/>
            <person name="Xiao Y."/>
            <person name="Gibbons J.G."/>
            <person name="Terashima K."/>
            <person name="Grigoriev I.V."/>
            <person name="Hibbett D.S."/>
        </authorList>
    </citation>
    <scope>NUCLEOTIDE SEQUENCE</scope>
    <source>
        <strain evidence="3">JLM2183</strain>
    </source>
</reference>
<comment type="caution">
    <text evidence="3">The sequence shown here is derived from an EMBL/GenBank/DDBJ whole genome shotgun (WGS) entry which is preliminary data.</text>
</comment>
<dbReference type="SUPFAM" id="SSF56112">
    <property type="entry name" value="Protein kinase-like (PK-like)"/>
    <property type="match status" value="1"/>
</dbReference>
<accession>A0A9W9DPZ9</accession>
<evidence type="ECO:0000313" key="3">
    <source>
        <dbReference type="EMBL" id="KAJ4480117.1"/>
    </source>
</evidence>
<dbReference type="Proteomes" id="UP001150266">
    <property type="component" value="Unassembled WGS sequence"/>
</dbReference>
<feature type="region of interest" description="Disordered" evidence="1">
    <location>
        <begin position="551"/>
        <end position="579"/>
    </location>
</feature>
<dbReference type="OrthoDB" id="312874at2759"/>
<name>A0A9W9DPZ9_9AGAR</name>
<feature type="domain" description="Fungal-type protein kinase" evidence="2">
    <location>
        <begin position="276"/>
        <end position="422"/>
    </location>
</feature>
<dbReference type="Pfam" id="PF17667">
    <property type="entry name" value="Pkinase_fungal"/>
    <property type="match status" value="1"/>
</dbReference>
<dbReference type="InterPro" id="IPR040976">
    <property type="entry name" value="Pkinase_fungal"/>
</dbReference>
<feature type="region of interest" description="Disordered" evidence="1">
    <location>
        <begin position="1"/>
        <end position="20"/>
    </location>
</feature>
<sequence length="579" mass="65725">MSPTSTTERIGYTNSGQGTTELQNCNPKRHEDIVFAQLAPIFQAILDAVRRLYPWLQQLFTLLFQPNRLPVSERGCSSKPDNCWVSMEDAANIKKDPNKRFAESSREERNKDFNRVVHLFIAFAFSSRLGLGWDPTMTCINPDFSSSDPRKRRRYRIEVRNDEGNVKTFKTVRILADHAADSTMLADGMKDCSPEDHATLQKHLLTPYIGGRVFVDGVVDTTDGIMGNEMPELSPGSIFILKLGKTLNPLHQSCDPASAWEFTPDLSLRLGKATTALQPLPVLHHKYHYRIVFKEHGQTLFDEKSLLNVYITHTDVLTALSIIHRSGWVHKDINCGNIYFYDKGHSRGLLGDLEYVRCDATEAHQLRTNTLDSMASEVILQRWDQLPLAPEDDDEVDNLQAAPFAYNPLHDLESCWLLLVYILLRNDDAANVLSDPESVELRYKTTASLFTRRPDTTWRAVFMRDSRGITIQKVGLSESLAPAIRTVSRMATRLVRAFALAEEPYTSITIEKTFLQEMVYDKILPLINEDSPTRAEIRNIQLQTLPKVIVTEEKRKAKEDPETGEGFEAEQGPKSKKSR</sequence>
<dbReference type="AlphaFoldDB" id="A0A9W9DPZ9"/>
<gene>
    <name evidence="3" type="ORF">J3R30DRAFT_3403679</name>
</gene>
<evidence type="ECO:0000256" key="1">
    <source>
        <dbReference type="SAM" id="MobiDB-lite"/>
    </source>
</evidence>
<proteinExistence type="predicted"/>
<dbReference type="Gene3D" id="1.10.510.10">
    <property type="entry name" value="Transferase(Phosphotransferase) domain 1"/>
    <property type="match status" value="1"/>
</dbReference>
<feature type="compositionally biased region" description="Basic and acidic residues" evidence="1">
    <location>
        <begin position="551"/>
        <end position="561"/>
    </location>
</feature>
<protein>
    <recommendedName>
        <fullName evidence="2">Fungal-type protein kinase domain-containing protein</fullName>
    </recommendedName>
</protein>
<keyword evidence="4" id="KW-1185">Reference proteome</keyword>
<organism evidence="3 4">
    <name type="scientific">Lentinula aciculospora</name>
    <dbReference type="NCBI Taxonomy" id="153920"/>
    <lineage>
        <taxon>Eukaryota</taxon>
        <taxon>Fungi</taxon>
        <taxon>Dikarya</taxon>
        <taxon>Basidiomycota</taxon>
        <taxon>Agaricomycotina</taxon>
        <taxon>Agaricomycetes</taxon>
        <taxon>Agaricomycetidae</taxon>
        <taxon>Agaricales</taxon>
        <taxon>Marasmiineae</taxon>
        <taxon>Omphalotaceae</taxon>
        <taxon>Lentinula</taxon>
    </lineage>
</organism>
<dbReference type="InterPro" id="IPR011009">
    <property type="entry name" value="Kinase-like_dom_sf"/>
</dbReference>